<dbReference type="PROSITE" id="PS51391">
    <property type="entry name" value="CID"/>
    <property type="match status" value="1"/>
</dbReference>
<dbReference type="SUPFAM" id="SSF48464">
    <property type="entry name" value="ENTH/VHS domain"/>
    <property type="match status" value="1"/>
</dbReference>
<dbReference type="Proteomes" id="UP000326340">
    <property type="component" value="Unassembled WGS sequence"/>
</dbReference>
<dbReference type="CDD" id="cd16984">
    <property type="entry name" value="CID_Nrd1_like"/>
    <property type="match status" value="1"/>
</dbReference>
<dbReference type="GO" id="GO:0031126">
    <property type="term" value="P:sno(s)RNA 3'-end processing"/>
    <property type="evidence" value="ECO:0007669"/>
    <property type="project" value="UniProtKB-ARBA"/>
</dbReference>
<dbReference type="GO" id="GO:0006369">
    <property type="term" value="P:termination of RNA polymerase II transcription"/>
    <property type="evidence" value="ECO:0007669"/>
    <property type="project" value="UniProtKB-ARBA"/>
</dbReference>
<feature type="compositionally biased region" description="Basic and acidic residues" evidence="8">
    <location>
        <begin position="497"/>
        <end position="531"/>
    </location>
</feature>
<proteinExistence type="predicted"/>
<evidence type="ECO:0000256" key="8">
    <source>
        <dbReference type="SAM" id="MobiDB-lite"/>
    </source>
</evidence>
<dbReference type="SMART" id="SM00582">
    <property type="entry name" value="RPR"/>
    <property type="match status" value="1"/>
</dbReference>
<dbReference type="PANTHER" id="PTHR14089:SF2">
    <property type="entry name" value="PRE-MRNA-SPLICING FACTOR CWC2"/>
    <property type="match status" value="1"/>
</dbReference>
<name>A0A5Q4C287_9PEZI</name>
<dbReference type="Pfam" id="PF00076">
    <property type="entry name" value="RRM_1"/>
    <property type="match status" value="1"/>
</dbReference>
<feature type="domain" description="CID" evidence="10">
    <location>
        <begin position="2"/>
        <end position="156"/>
    </location>
</feature>
<dbReference type="Pfam" id="PF04818">
    <property type="entry name" value="CID"/>
    <property type="match status" value="1"/>
</dbReference>
<dbReference type="GO" id="GO:0036002">
    <property type="term" value="F:pre-mRNA binding"/>
    <property type="evidence" value="ECO:0007669"/>
    <property type="project" value="TreeGrafter"/>
</dbReference>
<dbReference type="InterPro" id="IPR048892">
    <property type="entry name" value="Nrd1_Seb1_dom2"/>
</dbReference>
<dbReference type="InterPro" id="IPR039171">
    <property type="entry name" value="Cwc2/Slt11"/>
</dbReference>
<dbReference type="SUPFAM" id="SSF54928">
    <property type="entry name" value="RNA-binding domain, RBD"/>
    <property type="match status" value="1"/>
</dbReference>
<dbReference type="InterPro" id="IPR035979">
    <property type="entry name" value="RBD_domain_sf"/>
</dbReference>
<evidence type="ECO:0000313" key="11">
    <source>
        <dbReference type="EMBL" id="TQN73181.1"/>
    </source>
</evidence>
<feature type="region of interest" description="Disordered" evidence="8">
    <location>
        <begin position="468"/>
        <end position="552"/>
    </location>
</feature>
<evidence type="ECO:0000313" key="12">
    <source>
        <dbReference type="Proteomes" id="UP000326340"/>
    </source>
</evidence>
<evidence type="ECO:0000259" key="10">
    <source>
        <dbReference type="PROSITE" id="PS51391"/>
    </source>
</evidence>
<keyword evidence="6" id="KW-0539">Nucleus</keyword>
<reference evidence="11 12" key="1">
    <citation type="journal article" date="2019" name="Sci. Rep.">
        <title>Colletotrichum shisoi sp. nov., an anthracnose pathogen of Perilla frutescens in Japan: molecular phylogenetic, morphological and genomic evidence.</title>
        <authorList>
            <person name="Gan P."/>
            <person name="Tsushima A."/>
            <person name="Hiroyama R."/>
            <person name="Narusaka M."/>
            <person name="Takano Y."/>
            <person name="Narusaka Y."/>
            <person name="Kawaradani M."/>
            <person name="Damm U."/>
            <person name="Shirasu K."/>
        </authorList>
    </citation>
    <scope>NUCLEOTIDE SEQUENCE [LARGE SCALE GENOMIC DNA]</scope>
    <source>
        <strain evidence="11 12">PG-2018a</strain>
    </source>
</reference>
<dbReference type="PROSITE" id="PS50102">
    <property type="entry name" value="RRM"/>
    <property type="match status" value="1"/>
</dbReference>
<evidence type="ECO:0000256" key="1">
    <source>
        <dbReference type="ARBA" id="ARBA00004123"/>
    </source>
</evidence>
<dbReference type="GO" id="GO:0008380">
    <property type="term" value="P:RNA splicing"/>
    <property type="evidence" value="ECO:0007669"/>
    <property type="project" value="UniProtKB-KW"/>
</dbReference>
<feature type="compositionally biased region" description="Polar residues" evidence="8">
    <location>
        <begin position="213"/>
        <end position="249"/>
    </location>
</feature>
<keyword evidence="2" id="KW-0597">Phosphoprotein</keyword>
<dbReference type="Gene3D" id="1.25.40.90">
    <property type="match status" value="1"/>
</dbReference>
<evidence type="ECO:0000256" key="6">
    <source>
        <dbReference type="ARBA" id="ARBA00023242"/>
    </source>
</evidence>
<dbReference type="Gene3D" id="3.30.70.330">
    <property type="match status" value="1"/>
</dbReference>
<dbReference type="AlphaFoldDB" id="A0A5Q4C287"/>
<feature type="region of interest" description="Disordered" evidence="8">
    <location>
        <begin position="213"/>
        <end position="261"/>
    </location>
</feature>
<dbReference type="EMBL" id="PUHP01000114">
    <property type="protein sequence ID" value="TQN73181.1"/>
    <property type="molecule type" value="Genomic_DNA"/>
</dbReference>
<accession>A0A5Q4C287</accession>
<comment type="caution">
    <text evidence="11">The sequence shown here is derived from an EMBL/GenBank/DDBJ whole genome shotgun (WGS) entry which is preliminary data.</text>
</comment>
<dbReference type="OrthoDB" id="79367at2759"/>
<dbReference type="GO" id="GO:0071006">
    <property type="term" value="C:U2-type catalytic step 1 spliceosome"/>
    <property type="evidence" value="ECO:0007669"/>
    <property type="project" value="TreeGrafter"/>
</dbReference>
<sequence length="789" mass="85606">MTTAAPVVELEAALKAVSDYKAPGVTGTRIAAMTGICVQNVQYESVLIQKLFTYLKMATPPYKLGILYVVDSVIRKWREQALFHKQTTDKNAADGTYGAGVYRLTTLMPSLIDEVLRILPDGYEDKLNKLLEIWHKGGTFPPEMIESFQYKLDITLVPIPILSYTPEGSPPPDLVERMGYNRPVAAPSAPAQMSAPEATNILVKLQELAKASQEQSLNSIQNQTNGRPQDGGRSQTYGQPQHDGQNRHNSQGHHNDQPHNLAQPQIPVQAQSNSQVPSPLQELLSKISTFGQPQPQPQPQPSAPSMNSQQSSYSMAPLSGGISAALASAPAPLPFPQLQPQPGGMQFPGLPQMPQMPQMPQLPQIPQWPQAPQTPLMPQNAQATQSLAGVPPTAVDQMTMFQTLLNQGITAEHLAAMVAAVNGGQSGAAPVAPPASVAPTVTAAQNYYNPGQGHGGSAQLYGNSDQYRYNDRARSPDRRQGRSRSRSPGRHWGQRGSSRDLRENGADYGRRSPDRGRHNSRDSRRGSDYRQRSPPPSRDGGRSNSSRHGSSDKWIEYDQSLPEGHIKVLSRTLFVGGLNGMPERQIRDIFSRYGQVQTVIINKEGRHAFVKMTNRPDAARAKAAMEKLAEQRKRGGTPPLRVRWGVGYGPRDACNYGKGVSVILIDVLTDADRKWMFTAEYGGTGGKPLTSGMVVEEPDIEIGAGVSSKAISKHMKTDKSGNNGPRSTRSGRDASRDDPGHWHGGRKDAKVSGANAQPLPQQFPFGIGTLPNGMPAYPPGFAFPASKGN</sequence>
<dbReference type="InterPro" id="IPR000504">
    <property type="entry name" value="RRM_dom"/>
</dbReference>
<evidence type="ECO:0000259" key="9">
    <source>
        <dbReference type="PROSITE" id="PS50102"/>
    </source>
</evidence>
<dbReference type="GO" id="GO:0031124">
    <property type="term" value="P:mRNA 3'-end processing"/>
    <property type="evidence" value="ECO:0007669"/>
    <property type="project" value="UniProtKB-ARBA"/>
</dbReference>
<feature type="compositionally biased region" description="Basic residues" evidence="8">
    <location>
        <begin position="481"/>
        <end position="493"/>
    </location>
</feature>
<dbReference type="GO" id="GO:0010629">
    <property type="term" value="P:negative regulation of gene expression"/>
    <property type="evidence" value="ECO:0007669"/>
    <property type="project" value="UniProtKB-ARBA"/>
</dbReference>
<dbReference type="InterPro" id="IPR008942">
    <property type="entry name" value="ENTH_VHS"/>
</dbReference>
<keyword evidence="3" id="KW-0747">Spliceosome</keyword>
<dbReference type="GO" id="GO:0071007">
    <property type="term" value="C:U2-type catalytic step 2 spliceosome"/>
    <property type="evidence" value="ECO:0007669"/>
    <property type="project" value="TreeGrafter"/>
</dbReference>
<evidence type="ECO:0000256" key="3">
    <source>
        <dbReference type="ARBA" id="ARBA00022728"/>
    </source>
</evidence>
<feature type="region of interest" description="Disordered" evidence="8">
    <location>
        <begin position="289"/>
        <end position="317"/>
    </location>
</feature>
<dbReference type="GO" id="GO:0017070">
    <property type="term" value="F:U6 snRNA binding"/>
    <property type="evidence" value="ECO:0007669"/>
    <property type="project" value="TreeGrafter"/>
</dbReference>
<evidence type="ECO:0000256" key="7">
    <source>
        <dbReference type="PROSITE-ProRule" id="PRU00176"/>
    </source>
</evidence>
<dbReference type="FunFam" id="1.25.40.90:FF:000026">
    <property type="entry name" value="RNA binding protein Nrd1"/>
    <property type="match status" value="1"/>
</dbReference>
<dbReference type="Pfam" id="PF21380">
    <property type="entry name" value="Nrd1-Seb1_dom2"/>
    <property type="match status" value="1"/>
</dbReference>
<dbReference type="InterPro" id="IPR012677">
    <property type="entry name" value="Nucleotide-bd_a/b_plait_sf"/>
</dbReference>
<organism evidence="11 12">
    <name type="scientific">Colletotrichum shisoi</name>
    <dbReference type="NCBI Taxonomy" id="2078593"/>
    <lineage>
        <taxon>Eukaryota</taxon>
        <taxon>Fungi</taxon>
        <taxon>Dikarya</taxon>
        <taxon>Ascomycota</taxon>
        <taxon>Pezizomycotina</taxon>
        <taxon>Sordariomycetes</taxon>
        <taxon>Hypocreomycetidae</taxon>
        <taxon>Glomerellales</taxon>
        <taxon>Glomerellaceae</taxon>
        <taxon>Colletotrichum</taxon>
        <taxon>Colletotrichum destructivum species complex</taxon>
    </lineage>
</organism>
<feature type="compositionally biased region" description="Low complexity" evidence="8">
    <location>
        <begin position="303"/>
        <end position="317"/>
    </location>
</feature>
<feature type="compositionally biased region" description="Basic and acidic residues" evidence="8">
    <location>
        <begin position="730"/>
        <end position="750"/>
    </location>
</feature>
<keyword evidence="3" id="KW-0507">mRNA processing</keyword>
<keyword evidence="12" id="KW-1185">Reference proteome</keyword>
<protein>
    <submittedName>
        <fullName evidence="11">Protein NRD1</fullName>
    </submittedName>
</protein>
<evidence type="ECO:0000256" key="4">
    <source>
        <dbReference type="ARBA" id="ARBA00022884"/>
    </source>
</evidence>
<keyword evidence="4 7" id="KW-0694">RNA-binding</keyword>
<dbReference type="InterPro" id="IPR006569">
    <property type="entry name" value="CID_dom"/>
</dbReference>
<feature type="domain" description="RRM" evidence="9">
    <location>
        <begin position="571"/>
        <end position="647"/>
    </location>
</feature>
<dbReference type="GO" id="GO:0000974">
    <property type="term" value="C:Prp19 complex"/>
    <property type="evidence" value="ECO:0007669"/>
    <property type="project" value="TreeGrafter"/>
</dbReference>
<dbReference type="PANTHER" id="PTHR14089">
    <property type="entry name" value="PRE-MRNA-SPLICING FACTOR RBM22"/>
    <property type="match status" value="1"/>
</dbReference>
<evidence type="ECO:0000256" key="5">
    <source>
        <dbReference type="ARBA" id="ARBA00023187"/>
    </source>
</evidence>
<dbReference type="FunFam" id="3.30.70.330:FF:000397">
    <property type="entry name" value="RNA binding protein Nrd1"/>
    <property type="match status" value="1"/>
</dbReference>
<feature type="region of interest" description="Disordered" evidence="8">
    <location>
        <begin position="705"/>
        <end position="771"/>
    </location>
</feature>
<feature type="compositionally biased region" description="Basic and acidic residues" evidence="8">
    <location>
        <begin position="468"/>
        <end position="480"/>
    </location>
</feature>
<keyword evidence="5" id="KW-0508">mRNA splicing</keyword>
<dbReference type="SMART" id="SM00360">
    <property type="entry name" value="RRM"/>
    <property type="match status" value="1"/>
</dbReference>
<evidence type="ECO:0000256" key="2">
    <source>
        <dbReference type="ARBA" id="ARBA00022553"/>
    </source>
</evidence>
<gene>
    <name evidence="11" type="primary">NRD1</name>
    <name evidence="11" type="ORF">CSHISOI_02068</name>
</gene>
<comment type="subcellular location">
    <subcellularLocation>
        <location evidence="1">Nucleus</location>
    </subcellularLocation>
</comment>